<dbReference type="InterPro" id="IPR027410">
    <property type="entry name" value="TCP-1-like_intermed_sf"/>
</dbReference>
<proteinExistence type="predicted"/>
<keyword evidence="2" id="KW-1185">Reference proteome</keyword>
<dbReference type="Gene3D" id="1.10.560.10">
    <property type="entry name" value="GroEL-like equatorial domain"/>
    <property type="match status" value="1"/>
</dbReference>
<dbReference type="EMBL" id="CAJNDS010000535">
    <property type="protein sequence ID" value="CAE7216355.1"/>
    <property type="molecule type" value="Genomic_DNA"/>
</dbReference>
<gene>
    <name evidence="1" type="primary">slc47a1</name>
    <name evidence="1" type="ORF">SNAT2548_LOCUS7629</name>
</gene>
<name>A0A812K402_9DINO</name>
<dbReference type="Gene3D" id="3.30.260.10">
    <property type="entry name" value="TCP-1-like chaperonin intermediate domain"/>
    <property type="match status" value="1"/>
</dbReference>
<reference evidence="1" key="1">
    <citation type="submission" date="2021-02" db="EMBL/GenBank/DDBJ databases">
        <authorList>
            <person name="Dougan E. K."/>
            <person name="Rhodes N."/>
            <person name="Thang M."/>
            <person name="Chan C."/>
        </authorList>
    </citation>
    <scope>NUCLEOTIDE SEQUENCE</scope>
</reference>
<evidence type="ECO:0000313" key="2">
    <source>
        <dbReference type="Proteomes" id="UP000604046"/>
    </source>
</evidence>
<dbReference type="InterPro" id="IPR002423">
    <property type="entry name" value="Cpn60/GroEL/TCP-1"/>
</dbReference>
<comment type="caution">
    <text evidence="1">The sequence shown here is derived from an EMBL/GenBank/DDBJ whole genome shotgun (WGS) entry which is preliminary data.</text>
</comment>
<evidence type="ECO:0000313" key="1">
    <source>
        <dbReference type="EMBL" id="CAE7216355.1"/>
    </source>
</evidence>
<dbReference type="Pfam" id="PF00118">
    <property type="entry name" value="Cpn60_TCP1"/>
    <property type="match status" value="1"/>
</dbReference>
<dbReference type="InterPro" id="IPR027413">
    <property type="entry name" value="GROEL-like_equatorial_sf"/>
</dbReference>
<protein>
    <submittedName>
        <fullName evidence="1">Slc47a1 protein</fullName>
    </submittedName>
</protein>
<dbReference type="AlphaFoldDB" id="A0A812K402"/>
<dbReference type="GO" id="GO:0005524">
    <property type="term" value="F:ATP binding"/>
    <property type="evidence" value="ECO:0007669"/>
    <property type="project" value="InterPro"/>
</dbReference>
<sequence>MTNTDVSDIAALVTQSHCSSALAAKDKANHTTLSISTLVVGAPDEHALNELKHCLPQAFHALWETARANAVFLGGGLSELHLASRLRESARTSNVSGTVASVMCAVADCLTAVAASLAPEATPASPATSFAGAAAVDAATSVLEELRRDSSRLPPGIVFDAEAPKSAAIRGALDLAGILLRIGGVQDFRSQTLG</sequence>
<organism evidence="1 2">
    <name type="scientific">Symbiodinium natans</name>
    <dbReference type="NCBI Taxonomy" id="878477"/>
    <lineage>
        <taxon>Eukaryota</taxon>
        <taxon>Sar</taxon>
        <taxon>Alveolata</taxon>
        <taxon>Dinophyceae</taxon>
        <taxon>Suessiales</taxon>
        <taxon>Symbiodiniaceae</taxon>
        <taxon>Symbiodinium</taxon>
    </lineage>
</organism>
<accession>A0A812K402</accession>
<dbReference type="Proteomes" id="UP000604046">
    <property type="component" value="Unassembled WGS sequence"/>
</dbReference>